<dbReference type="InterPro" id="IPR003593">
    <property type="entry name" value="AAA+_ATPase"/>
</dbReference>
<dbReference type="EMBL" id="JAPQER010000002">
    <property type="protein sequence ID" value="MCY6484149.1"/>
    <property type="molecule type" value="Genomic_DNA"/>
</dbReference>
<name>A0ABT4CYV0_9CLOT</name>
<comment type="caution">
    <text evidence="6">The sequence shown here is derived from an EMBL/GenBank/DDBJ whole genome shotgun (WGS) entry which is preliminary data.</text>
</comment>
<dbReference type="InterPro" id="IPR017911">
    <property type="entry name" value="MacB-like_ATP-bd"/>
</dbReference>
<reference evidence="6" key="1">
    <citation type="submission" date="2022-12" db="EMBL/GenBank/DDBJ databases">
        <authorList>
            <person name="Wang J."/>
        </authorList>
    </citation>
    <scope>NUCLEOTIDE SEQUENCE</scope>
    <source>
        <strain evidence="6">HY-45-18</strain>
    </source>
</reference>
<evidence type="ECO:0000256" key="2">
    <source>
        <dbReference type="ARBA" id="ARBA00022448"/>
    </source>
</evidence>
<protein>
    <submittedName>
        <fullName evidence="6">ABC transporter ATP-binding protein</fullName>
    </submittedName>
</protein>
<dbReference type="RefSeq" id="WP_268040422.1">
    <property type="nucleotide sequence ID" value="NZ_JAPQER010000002.1"/>
</dbReference>
<evidence type="ECO:0000313" key="6">
    <source>
        <dbReference type="EMBL" id="MCY6484149.1"/>
    </source>
</evidence>
<dbReference type="Proteomes" id="UP001078443">
    <property type="component" value="Unassembled WGS sequence"/>
</dbReference>
<sequence length="252" mass="28249">MSVLELKEIYKIFGSGHGHIALKNINLVLDKGEFVAVMGPSGSGKTTLMNVAATVMKASSGKVIINGLDMEKLNKEKLAIMRREKIGFVFQDFRLIDNLNIEENIILPLVLNEVKANEIDNKLNRLKDVLKLEDIVNKKSIYELSGGEKQKVAIARAIIHEPAILFADEPTGKVDSNLTNNIMNLFKKINKNFGMSIMMGTHDPLSASFCDRVLFLKDGEIYNQIHKGEEKSDFYKRILDVIAFLGGSRYDF</sequence>
<evidence type="ECO:0000259" key="5">
    <source>
        <dbReference type="PROSITE" id="PS50893"/>
    </source>
</evidence>
<evidence type="ECO:0000256" key="1">
    <source>
        <dbReference type="ARBA" id="ARBA00005417"/>
    </source>
</evidence>
<dbReference type="Pfam" id="PF00005">
    <property type="entry name" value="ABC_tran"/>
    <property type="match status" value="1"/>
</dbReference>
<dbReference type="Gene3D" id="3.40.50.300">
    <property type="entry name" value="P-loop containing nucleotide triphosphate hydrolases"/>
    <property type="match status" value="1"/>
</dbReference>
<dbReference type="PANTHER" id="PTHR42798:SF7">
    <property type="entry name" value="ALPHA-D-RIBOSE 1-METHYLPHOSPHONATE 5-TRIPHOSPHATE SYNTHASE SUBUNIT PHNL"/>
    <property type="match status" value="1"/>
</dbReference>
<dbReference type="GO" id="GO:0005524">
    <property type="term" value="F:ATP binding"/>
    <property type="evidence" value="ECO:0007669"/>
    <property type="project" value="UniProtKB-KW"/>
</dbReference>
<dbReference type="InterPro" id="IPR003439">
    <property type="entry name" value="ABC_transporter-like_ATP-bd"/>
</dbReference>
<keyword evidence="2" id="KW-0813">Transport</keyword>
<dbReference type="PROSITE" id="PS00211">
    <property type="entry name" value="ABC_TRANSPORTER_1"/>
    <property type="match status" value="1"/>
</dbReference>
<dbReference type="PROSITE" id="PS50893">
    <property type="entry name" value="ABC_TRANSPORTER_2"/>
    <property type="match status" value="1"/>
</dbReference>
<gene>
    <name evidence="6" type="ORF">OW763_07250</name>
</gene>
<keyword evidence="3" id="KW-0547">Nucleotide-binding</keyword>
<evidence type="ECO:0000256" key="3">
    <source>
        <dbReference type="ARBA" id="ARBA00022741"/>
    </source>
</evidence>
<dbReference type="InterPro" id="IPR027417">
    <property type="entry name" value="P-loop_NTPase"/>
</dbReference>
<accession>A0ABT4CYV0</accession>
<dbReference type="SUPFAM" id="SSF52540">
    <property type="entry name" value="P-loop containing nucleoside triphosphate hydrolases"/>
    <property type="match status" value="1"/>
</dbReference>
<dbReference type="SMART" id="SM00382">
    <property type="entry name" value="AAA"/>
    <property type="match status" value="1"/>
</dbReference>
<dbReference type="CDD" id="cd03255">
    <property type="entry name" value="ABC_MJ0796_LolCDE_FtsE"/>
    <property type="match status" value="1"/>
</dbReference>
<organism evidence="6 7">
    <name type="scientific">Clostridium aestuarii</name>
    <dbReference type="NCBI Taxonomy" id="338193"/>
    <lineage>
        <taxon>Bacteria</taxon>
        <taxon>Bacillati</taxon>
        <taxon>Bacillota</taxon>
        <taxon>Clostridia</taxon>
        <taxon>Eubacteriales</taxon>
        <taxon>Clostridiaceae</taxon>
        <taxon>Clostridium</taxon>
    </lineage>
</organism>
<dbReference type="InterPro" id="IPR017871">
    <property type="entry name" value="ABC_transporter-like_CS"/>
</dbReference>
<evidence type="ECO:0000256" key="4">
    <source>
        <dbReference type="ARBA" id="ARBA00022840"/>
    </source>
</evidence>
<proteinExistence type="inferred from homology"/>
<evidence type="ECO:0000313" key="7">
    <source>
        <dbReference type="Proteomes" id="UP001078443"/>
    </source>
</evidence>
<feature type="domain" description="ABC transporter" evidence="5">
    <location>
        <begin position="4"/>
        <end position="243"/>
    </location>
</feature>
<comment type="similarity">
    <text evidence="1">Belongs to the ABC transporter superfamily.</text>
</comment>
<keyword evidence="4 6" id="KW-0067">ATP-binding</keyword>
<keyword evidence="7" id="KW-1185">Reference proteome</keyword>
<dbReference type="PANTHER" id="PTHR42798">
    <property type="entry name" value="LIPOPROTEIN-RELEASING SYSTEM ATP-BINDING PROTEIN LOLD"/>
    <property type="match status" value="1"/>
</dbReference>